<dbReference type="EMBL" id="UINC01003460">
    <property type="protein sequence ID" value="SVA06514.1"/>
    <property type="molecule type" value="Genomic_DNA"/>
</dbReference>
<accession>A0A381SSX7</accession>
<dbReference type="AlphaFoldDB" id="A0A381SSX7"/>
<name>A0A381SSX7_9ZZZZ</name>
<organism evidence="1">
    <name type="scientific">marine metagenome</name>
    <dbReference type="NCBI Taxonomy" id="408172"/>
    <lineage>
        <taxon>unclassified sequences</taxon>
        <taxon>metagenomes</taxon>
        <taxon>ecological metagenomes</taxon>
    </lineage>
</organism>
<sequence length="75" mass="8367">MLDRQVVGPVVESLHDLIAMRTRDVALPSCVFDHPLAFILIHGMIFQLVHLVEVQPEALAFGAVVDIDVFELFLV</sequence>
<evidence type="ECO:0000313" key="1">
    <source>
        <dbReference type="EMBL" id="SVA06514.1"/>
    </source>
</evidence>
<proteinExistence type="predicted"/>
<protein>
    <submittedName>
        <fullName evidence="1">Uncharacterized protein</fullName>
    </submittedName>
</protein>
<gene>
    <name evidence="1" type="ORF">METZ01_LOCUS59368</name>
</gene>
<reference evidence="1" key="1">
    <citation type="submission" date="2018-05" db="EMBL/GenBank/DDBJ databases">
        <authorList>
            <person name="Lanie J.A."/>
            <person name="Ng W.-L."/>
            <person name="Kazmierczak K.M."/>
            <person name="Andrzejewski T.M."/>
            <person name="Davidsen T.M."/>
            <person name="Wayne K.J."/>
            <person name="Tettelin H."/>
            <person name="Glass J.I."/>
            <person name="Rusch D."/>
            <person name="Podicherti R."/>
            <person name="Tsui H.-C.T."/>
            <person name="Winkler M.E."/>
        </authorList>
    </citation>
    <scope>NUCLEOTIDE SEQUENCE</scope>
</reference>